<dbReference type="SUPFAM" id="SSF51735">
    <property type="entry name" value="NAD(P)-binding Rossmann-fold domains"/>
    <property type="match status" value="1"/>
</dbReference>
<dbReference type="CDD" id="cd12167">
    <property type="entry name" value="2-Hacid_dh_8"/>
    <property type="match status" value="1"/>
</dbReference>
<dbReference type="InterPro" id="IPR006140">
    <property type="entry name" value="D-isomer_DH_NAD-bd"/>
</dbReference>
<dbReference type="InterPro" id="IPR050857">
    <property type="entry name" value="D-2-hydroxyacid_DH"/>
</dbReference>
<evidence type="ECO:0000256" key="3">
    <source>
        <dbReference type="ARBA" id="ARBA00023027"/>
    </source>
</evidence>
<dbReference type="PANTHER" id="PTHR42789">
    <property type="entry name" value="D-ISOMER SPECIFIC 2-HYDROXYACID DEHYDROGENASE FAMILY PROTEIN (AFU_ORTHOLOGUE AFUA_6G10090)"/>
    <property type="match status" value="1"/>
</dbReference>
<keyword evidence="3" id="KW-0520">NAD</keyword>
<evidence type="ECO:0000259" key="4">
    <source>
        <dbReference type="Pfam" id="PF02826"/>
    </source>
</evidence>
<sequence length="331" mass="36991">MTQAVFMMDQHILSDVYSDEAIQQITSMIEVYDTVITKDNINDHLPLLQDVSIIFSGWGAPVFSAEVLDYLPQLTAIFYAAGSVKQIMSRDLLKGITVSTANTINARPVAEFTLSQILFSLKNGFRLQQSLRETKQFSNGIMLDIKGIYNQTIGIIGFSTIGKMVCEHLQNFDVDLIVYDPYLAPEMLSAYSATPVDLDTLFQTADVISLHAPLLPSTVKMIKREHFKQMKEHATFINTARGAIIDEAALIDVMGKRPDLTSLLDVTDPEPPETTSALYTLPNVLLTPHIAGSVGQEKFRLGQAMVDEFMRYQANEPLLYRLDIDTFDRQA</sequence>
<gene>
    <name evidence="5" type="ORF">HMI01_00610</name>
    <name evidence="6" type="ORF">SAMN05421668_101248</name>
</gene>
<dbReference type="Pfam" id="PF02826">
    <property type="entry name" value="2-Hacid_dh_C"/>
    <property type="match status" value="1"/>
</dbReference>
<evidence type="ECO:0000313" key="5">
    <source>
        <dbReference type="EMBL" id="GEM03073.1"/>
    </source>
</evidence>
<dbReference type="GO" id="GO:0051287">
    <property type="term" value="F:NAD binding"/>
    <property type="evidence" value="ECO:0007669"/>
    <property type="project" value="InterPro"/>
</dbReference>
<protein>
    <submittedName>
        <fullName evidence="5 6">Glycerate dehydrogenase</fullName>
    </submittedName>
</protein>
<dbReference type="GO" id="GO:0016491">
    <property type="term" value="F:oxidoreductase activity"/>
    <property type="evidence" value="ECO:0007669"/>
    <property type="project" value="UniProtKB-KW"/>
</dbReference>
<dbReference type="RefSeq" id="WP_062319557.1">
    <property type="nucleotide sequence ID" value="NZ_BJWJ01000001.1"/>
</dbReference>
<feature type="domain" description="D-isomer specific 2-hydroxyacid dehydrogenase NAD-binding" evidence="4">
    <location>
        <begin position="116"/>
        <end position="291"/>
    </location>
</feature>
<evidence type="ECO:0000313" key="7">
    <source>
        <dbReference type="Proteomes" id="UP000199139"/>
    </source>
</evidence>
<keyword evidence="8" id="KW-1185">Reference proteome</keyword>
<proteinExistence type="inferred from homology"/>
<name>A0A1I6P7J9_9BACI</name>
<dbReference type="Proteomes" id="UP000199139">
    <property type="component" value="Unassembled WGS sequence"/>
</dbReference>
<dbReference type="OrthoDB" id="9805416at2"/>
<organism evidence="6 7">
    <name type="scientific">Halolactibacillus miurensis</name>
    <dbReference type="NCBI Taxonomy" id="306541"/>
    <lineage>
        <taxon>Bacteria</taxon>
        <taxon>Bacillati</taxon>
        <taxon>Bacillota</taxon>
        <taxon>Bacilli</taxon>
        <taxon>Bacillales</taxon>
        <taxon>Bacillaceae</taxon>
        <taxon>Halolactibacillus</taxon>
    </lineage>
</organism>
<dbReference type="EMBL" id="BJWJ01000001">
    <property type="protein sequence ID" value="GEM03073.1"/>
    <property type="molecule type" value="Genomic_DNA"/>
</dbReference>
<dbReference type="Proteomes" id="UP000321773">
    <property type="component" value="Unassembled WGS sequence"/>
</dbReference>
<dbReference type="STRING" id="306541.SAMN05421668_101248"/>
<dbReference type="EMBL" id="FPAI01000001">
    <property type="protein sequence ID" value="SFS36078.1"/>
    <property type="molecule type" value="Genomic_DNA"/>
</dbReference>
<reference evidence="6 7" key="1">
    <citation type="submission" date="2016-10" db="EMBL/GenBank/DDBJ databases">
        <authorList>
            <person name="de Groot N.N."/>
        </authorList>
    </citation>
    <scope>NUCLEOTIDE SEQUENCE [LARGE SCALE GENOMIC DNA]</scope>
    <source>
        <strain evidence="6 7">DSM 17074</strain>
    </source>
</reference>
<dbReference type="PANTHER" id="PTHR42789:SF1">
    <property type="entry name" value="D-ISOMER SPECIFIC 2-HYDROXYACID DEHYDROGENASE FAMILY PROTEIN (AFU_ORTHOLOGUE AFUA_6G10090)"/>
    <property type="match status" value="1"/>
</dbReference>
<dbReference type="AlphaFoldDB" id="A0A1I6P7J9"/>
<evidence type="ECO:0000313" key="6">
    <source>
        <dbReference type="EMBL" id="SFS36078.1"/>
    </source>
</evidence>
<evidence type="ECO:0000313" key="8">
    <source>
        <dbReference type="Proteomes" id="UP000321773"/>
    </source>
</evidence>
<accession>A0A1I6P7J9</accession>
<evidence type="ECO:0000256" key="1">
    <source>
        <dbReference type="ARBA" id="ARBA00005854"/>
    </source>
</evidence>
<dbReference type="SUPFAM" id="SSF52283">
    <property type="entry name" value="Formate/glycerate dehydrogenase catalytic domain-like"/>
    <property type="match status" value="1"/>
</dbReference>
<dbReference type="InterPro" id="IPR036291">
    <property type="entry name" value="NAD(P)-bd_dom_sf"/>
</dbReference>
<dbReference type="Gene3D" id="3.40.50.720">
    <property type="entry name" value="NAD(P)-binding Rossmann-like Domain"/>
    <property type="match status" value="2"/>
</dbReference>
<keyword evidence="2" id="KW-0560">Oxidoreductase</keyword>
<reference evidence="5 8" key="2">
    <citation type="submission" date="2019-07" db="EMBL/GenBank/DDBJ databases">
        <title>Whole genome shotgun sequence of Halolactibacillus miurensis NBRC 100873.</title>
        <authorList>
            <person name="Hosoyama A."/>
            <person name="Uohara A."/>
            <person name="Ohji S."/>
            <person name="Ichikawa N."/>
        </authorList>
    </citation>
    <scope>NUCLEOTIDE SEQUENCE [LARGE SCALE GENOMIC DNA]</scope>
    <source>
        <strain evidence="5 8">NBRC 100873</strain>
    </source>
</reference>
<evidence type="ECO:0000256" key="2">
    <source>
        <dbReference type="ARBA" id="ARBA00023002"/>
    </source>
</evidence>
<comment type="similarity">
    <text evidence="1">Belongs to the D-isomer specific 2-hydroxyacid dehydrogenase family.</text>
</comment>